<protein>
    <submittedName>
        <fullName evidence="1">Uncharacterized protein</fullName>
    </submittedName>
</protein>
<accession>A0A2P6R9Y0</accession>
<dbReference type="OrthoDB" id="1930763at2759"/>
<dbReference type="GO" id="GO:0005737">
    <property type="term" value="C:cytoplasm"/>
    <property type="evidence" value="ECO:0007669"/>
    <property type="project" value="TreeGrafter"/>
</dbReference>
<dbReference type="GO" id="GO:0061608">
    <property type="term" value="F:nuclear import signal receptor activity"/>
    <property type="evidence" value="ECO:0007669"/>
    <property type="project" value="TreeGrafter"/>
</dbReference>
<dbReference type="InterPro" id="IPR037766">
    <property type="entry name" value="FHY1"/>
</dbReference>
<proteinExistence type="predicted"/>
<gene>
    <name evidence="1" type="ORF">RchiOBHm_Chr3g0466291</name>
</gene>
<name>A0A2P6R9Y0_ROSCH</name>
<dbReference type="EMBL" id="PDCK01000041">
    <property type="protein sequence ID" value="PRQ43238.1"/>
    <property type="molecule type" value="Genomic_DNA"/>
</dbReference>
<dbReference type="Gramene" id="PRQ43238">
    <property type="protein sequence ID" value="PRQ43238"/>
    <property type="gene ID" value="RchiOBHm_Chr3g0466291"/>
</dbReference>
<dbReference type="PANTHER" id="PTHR37723:SF1">
    <property type="entry name" value="PROTEIN FAR-RED-ELONGATED HYPOCOTYL 1-LIKE"/>
    <property type="match status" value="1"/>
</dbReference>
<keyword evidence="2" id="KW-1185">Reference proteome</keyword>
<sequence>MEMDADSKQSPTEIDSFPVIEVGRTIKKRKLQAEQLGLPVPKHKCWDLNFPSDEHVSMFDENPDQVQNMQTHVVKREIEGAFLNDGSGPGSGKGSNSFAGDYCDSAMSVYSEAELNAAYAKSIYDRPSTSSVNCDVNIFKDTDSSLDTLSAMEANYSEAELELMNVEVHQPIQNHEEQLQEFGGEANYICSEYGDHFIEECTDKEVEDIIYSNSLNPHTYVLSSGRWSVNQEAQSGSSRKPTIDQEFEQYFSSLML</sequence>
<dbReference type="GO" id="GO:0016607">
    <property type="term" value="C:nuclear speck"/>
    <property type="evidence" value="ECO:0007669"/>
    <property type="project" value="TreeGrafter"/>
</dbReference>
<dbReference type="GO" id="GO:0009639">
    <property type="term" value="P:response to red or far red light"/>
    <property type="evidence" value="ECO:0007669"/>
    <property type="project" value="InterPro"/>
</dbReference>
<dbReference type="Proteomes" id="UP000238479">
    <property type="component" value="Chromosome 3"/>
</dbReference>
<evidence type="ECO:0000313" key="1">
    <source>
        <dbReference type="EMBL" id="PRQ43238.1"/>
    </source>
</evidence>
<organism evidence="1 2">
    <name type="scientific">Rosa chinensis</name>
    <name type="common">China rose</name>
    <dbReference type="NCBI Taxonomy" id="74649"/>
    <lineage>
        <taxon>Eukaryota</taxon>
        <taxon>Viridiplantae</taxon>
        <taxon>Streptophyta</taxon>
        <taxon>Embryophyta</taxon>
        <taxon>Tracheophyta</taxon>
        <taxon>Spermatophyta</taxon>
        <taxon>Magnoliopsida</taxon>
        <taxon>eudicotyledons</taxon>
        <taxon>Gunneridae</taxon>
        <taxon>Pentapetalae</taxon>
        <taxon>rosids</taxon>
        <taxon>fabids</taxon>
        <taxon>Rosales</taxon>
        <taxon>Rosaceae</taxon>
        <taxon>Rosoideae</taxon>
        <taxon>Rosoideae incertae sedis</taxon>
        <taxon>Rosa</taxon>
    </lineage>
</organism>
<dbReference type="GO" id="GO:0051457">
    <property type="term" value="P:maintenance of protein location in nucleus"/>
    <property type="evidence" value="ECO:0007669"/>
    <property type="project" value="TreeGrafter"/>
</dbReference>
<dbReference type="PANTHER" id="PTHR37723">
    <property type="entry name" value="PROTEIN FAR-RED ELONGATED HYPOCOTYL 1"/>
    <property type="match status" value="1"/>
</dbReference>
<evidence type="ECO:0000313" key="2">
    <source>
        <dbReference type="Proteomes" id="UP000238479"/>
    </source>
</evidence>
<dbReference type="AlphaFoldDB" id="A0A2P6R9Y0"/>
<reference evidence="1 2" key="1">
    <citation type="journal article" date="2018" name="Nat. Genet.">
        <title>The Rosa genome provides new insights in the design of modern roses.</title>
        <authorList>
            <person name="Bendahmane M."/>
        </authorList>
    </citation>
    <scope>NUCLEOTIDE SEQUENCE [LARGE SCALE GENOMIC DNA]</scope>
    <source>
        <strain evidence="2">cv. Old Blush</strain>
    </source>
</reference>
<comment type="caution">
    <text evidence="1">The sequence shown here is derived from an EMBL/GenBank/DDBJ whole genome shotgun (WGS) entry which is preliminary data.</text>
</comment>
<dbReference type="OMA" id="NSFIGDA"/>
<dbReference type="STRING" id="74649.A0A2P6R9Y0"/>